<name>A0A4R3J401_9FIRM</name>
<dbReference type="AlphaFoldDB" id="A0A4R3J401"/>
<proteinExistence type="predicted"/>
<dbReference type="InterPro" id="IPR021462">
    <property type="entry name" value="DUF3114"/>
</dbReference>
<evidence type="ECO:0000313" key="2">
    <source>
        <dbReference type="EMBL" id="TCS59945.1"/>
    </source>
</evidence>
<comment type="caution">
    <text evidence="2">The sequence shown here is derived from an EMBL/GenBank/DDBJ whole genome shotgun (WGS) entry which is preliminary data.</text>
</comment>
<dbReference type="Pfam" id="PF11311">
    <property type="entry name" value="DUF3114"/>
    <property type="match status" value="1"/>
</dbReference>
<dbReference type="Proteomes" id="UP000294613">
    <property type="component" value="Unassembled WGS sequence"/>
</dbReference>
<dbReference type="RefSeq" id="WP_116440897.1">
    <property type="nucleotide sequence ID" value="NZ_BHEO01000002.1"/>
</dbReference>
<protein>
    <submittedName>
        <fullName evidence="2">Uncharacterized protein DUF3114</fullName>
    </submittedName>
</protein>
<feature type="region of interest" description="Disordered" evidence="1">
    <location>
        <begin position="46"/>
        <end position="89"/>
    </location>
</feature>
<dbReference type="EMBL" id="SLZV01000048">
    <property type="protein sequence ID" value="TCS59945.1"/>
    <property type="molecule type" value="Genomic_DNA"/>
</dbReference>
<reference evidence="2 3" key="1">
    <citation type="submission" date="2019-03" db="EMBL/GenBank/DDBJ databases">
        <title>Genomic Encyclopedia of Type Strains, Phase IV (KMG-IV): sequencing the most valuable type-strain genomes for metagenomic binning, comparative biology and taxonomic classification.</title>
        <authorList>
            <person name="Goeker M."/>
        </authorList>
    </citation>
    <scope>NUCLEOTIDE SEQUENCE [LARGE SCALE GENOMIC DNA]</scope>
    <source>
        <strain evidence="2 3">DSM 103426</strain>
    </source>
</reference>
<evidence type="ECO:0000256" key="1">
    <source>
        <dbReference type="SAM" id="MobiDB-lite"/>
    </source>
</evidence>
<sequence length="644" mass="74740">MRKSVWKKRRRIILIICAGIFAGITLLTGTGSGGNVFAQRVDENEATASGEAGQDDSIQNDRVPDDSARNENVLGDGDQAEKSQEEQGESFVKDVLEELTYMRVRLGRRYLGREAEYDIYGARTIVQPNEGEKQIIIRDGNRAEIFYGTYRGVKEYESYTELSDMLDAQFFLLPIINLELTDQRIKEQNYEMEFTEEEQLEGFLTALSYVGAVDIEAVQLTAVRIRFDEMYRPEEVQFHLQSETIAEEDLRTVEQELQQQYAYDDVVEELSFEDRYNEILLKIQEIVPEKDVTAEQYIEDLSNVARAADESFLAILRDQSKQLIKKDGWDRRAVFAYLEAIDARFGEFREDSLTEIPQETYLKELEDTFAEVHKVGSGVYTYMFEVSGLKAKEKALLVISQMGGYMDGNEMLQLAGEYQFDSEMPPHAEFLESYAACVRTAWQKKSGAYKILDDQKVHQFRMYIDRQNIQYVRSHFAGKTDYEKLQNYAKQYEFSLYYGEPSRHHNKILRKGRFEVQEYDKVLTPNRLSEFIIDVKTGAFITEWDILKVDEVTGIVSNSEAYPKQKTIEGKTIVDTESFNYAPANYEEAHQCLDVLPASPDKKKGDATYLENQVKKTMKKVWKSPEKYHYRERYRSAKDYKKEK</sequence>
<accession>A0A4R3J401</accession>
<organism evidence="2 3">
    <name type="scientific">Faecalimonas umbilicata</name>
    <dbReference type="NCBI Taxonomy" id="1912855"/>
    <lineage>
        <taxon>Bacteria</taxon>
        <taxon>Bacillati</taxon>
        <taxon>Bacillota</taxon>
        <taxon>Clostridia</taxon>
        <taxon>Lachnospirales</taxon>
        <taxon>Lachnospiraceae</taxon>
        <taxon>Faecalimonas</taxon>
    </lineage>
</organism>
<gene>
    <name evidence="2" type="ORF">EDD74_1486</name>
</gene>
<feature type="compositionally biased region" description="Basic and acidic residues" evidence="1">
    <location>
        <begin position="79"/>
        <end position="89"/>
    </location>
</feature>
<evidence type="ECO:0000313" key="3">
    <source>
        <dbReference type="Proteomes" id="UP000294613"/>
    </source>
</evidence>